<evidence type="ECO:0000256" key="1">
    <source>
        <dbReference type="SAM" id="MobiDB-lite"/>
    </source>
</evidence>
<feature type="compositionally biased region" description="Basic and acidic residues" evidence="1">
    <location>
        <begin position="46"/>
        <end position="59"/>
    </location>
</feature>
<organism evidence="2 3">
    <name type="scientific">Cardiocondyla obscurior</name>
    <dbReference type="NCBI Taxonomy" id="286306"/>
    <lineage>
        <taxon>Eukaryota</taxon>
        <taxon>Metazoa</taxon>
        <taxon>Ecdysozoa</taxon>
        <taxon>Arthropoda</taxon>
        <taxon>Hexapoda</taxon>
        <taxon>Insecta</taxon>
        <taxon>Pterygota</taxon>
        <taxon>Neoptera</taxon>
        <taxon>Endopterygota</taxon>
        <taxon>Hymenoptera</taxon>
        <taxon>Apocrita</taxon>
        <taxon>Aculeata</taxon>
        <taxon>Formicoidea</taxon>
        <taxon>Formicidae</taxon>
        <taxon>Myrmicinae</taxon>
        <taxon>Cardiocondyla</taxon>
    </lineage>
</organism>
<sequence>MCKATVNFVSRRRRNAAKTSAGREMSLSSSSGDNRKRLVASAHNRVTREMVKTKSHEESGTNVTKTSKMR</sequence>
<accession>A0AAW2H5H0</accession>
<evidence type="ECO:0000313" key="3">
    <source>
        <dbReference type="Proteomes" id="UP001430953"/>
    </source>
</evidence>
<feature type="region of interest" description="Disordered" evidence="1">
    <location>
        <begin position="1"/>
        <end position="70"/>
    </location>
</feature>
<gene>
    <name evidence="2" type="ORF">PUN28_001405</name>
</gene>
<dbReference type="AlphaFoldDB" id="A0AAW2H5H0"/>
<proteinExistence type="predicted"/>
<evidence type="ECO:0000313" key="2">
    <source>
        <dbReference type="EMBL" id="KAL0134581.1"/>
    </source>
</evidence>
<protein>
    <submittedName>
        <fullName evidence="2">Uncharacterized protein</fullName>
    </submittedName>
</protein>
<reference evidence="2 3" key="1">
    <citation type="submission" date="2023-03" db="EMBL/GenBank/DDBJ databases">
        <title>High recombination rates correlate with genetic variation in Cardiocondyla obscurior ants.</title>
        <authorList>
            <person name="Errbii M."/>
        </authorList>
    </citation>
    <scope>NUCLEOTIDE SEQUENCE [LARGE SCALE GENOMIC DNA]</scope>
    <source>
        <strain evidence="2">Alpha-2009</strain>
        <tissue evidence="2">Whole body</tissue>
    </source>
</reference>
<keyword evidence="3" id="KW-1185">Reference proteome</keyword>
<dbReference type="EMBL" id="JADYXP020000001">
    <property type="protein sequence ID" value="KAL0134581.1"/>
    <property type="molecule type" value="Genomic_DNA"/>
</dbReference>
<comment type="caution">
    <text evidence="2">The sequence shown here is derived from an EMBL/GenBank/DDBJ whole genome shotgun (WGS) entry which is preliminary data.</text>
</comment>
<name>A0AAW2H5H0_9HYME</name>
<feature type="compositionally biased region" description="Polar residues" evidence="1">
    <location>
        <begin position="60"/>
        <end position="70"/>
    </location>
</feature>
<dbReference type="Proteomes" id="UP001430953">
    <property type="component" value="Unassembled WGS sequence"/>
</dbReference>